<dbReference type="EMBL" id="CP029535">
    <property type="protein sequence ID" value="AYU83706.1"/>
    <property type="molecule type" value="Genomic_DNA"/>
</dbReference>
<dbReference type="EMBL" id="LR812656">
    <property type="protein sequence ID" value="CAC5434929.1"/>
    <property type="molecule type" value="Genomic_DNA"/>
</dbReference>
<evidence type="ECO:0000313" key="4">
    <source>
        <dbReference type="EMBL" id="TPP48460.1"/>
    </source>
</evidence>
<sequence length="110" mass="11617">MDPTTVDSATPAYGPSGVVVEMSSVQRAPQRSQSTHAPAPADAASCLQQLDEDVARDVRAAHVRTAILQEEVDSLLARVANAHDAAAGGREDCVDAVLERVQAIRQARND</sequence>
<reference evidence="6" key="3">
    <citation type="submission" date="2019-02" db="EMBL/GenBank/DDBJ databases">
        <title>FDA dAtabase for Regulatory Grade micrObial Sequences (FDA-ARGOS): Supporting development and validation of Infectious Disease Dx tests.</title>
        <authorList>
            <person name="Duncan R."/>
            <person name="Fisher C."/>
            <person name="Tallon L."/>
            <person name="Sadzewicz L."/>
            <person name="Sengamalay N."/>
            <person name="Ott S."/>
            <person name="Godinez A."/>
            <person name="Nagaraj S."/>
            <person name="Vavikolanu K."/>
            <person name="Nadendla S."/>
            <person name="Aluvathingal J."/>
            <person name="Sichtig H."/>
        </authorList>
    </citation>
    <scope>NUCLEOTIDE SEQUENCE [LARGE SCALE GENOMIC DNA]</scope>
    <source>
        <strain evidence="6">FDAARGOS_361</strain>
    </source>
</reference>
<dbReference type="VEuPathDB" id="TriTrypDB:LDHU3_36.4790"/>
<feature type="compositionally biased region" description="Polar residues" evidence="1">
    <location>
        <begin position="23"/>
        <end position="36"/>
    </location>
</feature>
<evidence type="ECO:0000256" key="1">
    <source>
        <dbReference type="SAM" id="MobiDB-lite"/>
    </source>
</evidence>
<evidence type="ECO:0000313" key="5">
    <source>
        <dbReference type="Proteomes" id="UP000274082"/>
    </source>
</evidence>
<protein>
    <submittedName>
        <fullName evidence="3">Hypothetical_protein</fullName>
    </submittedName>
</protein>
<reference evidence="2 5" key="1">
    <citation type="journal article" date="2018" name="Sci. Rep.">
        <title>A complete Leishmania donovani reference genome identifies novel genetic variations associated with virulence.</title>
        <authorList>
            <person name="Lypaczewski P."/>
            <person name="Hoshizaki J."/>
            <person name="Zhang W.-W."/>
            <person name="McCall L.-I."/>
            <person name="Torcivia-Rodriguez J."/>
            <person name="Simonyan V."/>
            <person name="Kaur A."/>
            <person name="Dewar K."/>
            <person name="Matlashewski G."/>
        </authorList>
    </citation>
    <scope>NUCLEOTIDE SEQUENCE [LARGE SCALE GENOMIC DNA]</scope>
    <source>
        <strain evidence="2 5">LdCL</strain>
    </source>
</reference>
<name>A0A3Q8IRA1_LEIDO</name>
<dbReference type="Proteomes" id="UP000274082">
    <property type="component" value="Chromosome 36"/>
</dbReference>
<gene>
    <name evidence="4" type="ORF">CGC21_14050</name>
    <name evidence="2" type="ORF">LdCL_360042100</name>
    <name evidence="3" type="ORF">LDHU3_36.4790</name>
</gene>
<reference evidence="4" key="2">
    <citation type="submission" date="2019-02" db="EMBL/GenBank/DDBJ databases">
        <title>FDA dAtabase for Regulatory Grade micrObial Sequences (FDA-ARGOS): Supporting development and validation of Infectious Disease Dx tests.</title>
        <authorList>
            <person name="Duncan R."/>
            <person name="Fisher C."/>
            <person name="Tallon L.J."/>
            <person name="Sadzewicz L."/>
            <person name="Sengamalay N."/>
            <person name="Ott S."/>
            <person name="Godinez A."/>
            <person name="Nagaraj S."/>
            <person name="Nadendla S."/>
            <person name="Sichtig H."/>
        </authorList>
    </citation>
    <scope>NUCLEOTIDE SEQUENCE</scope>
    <source>
        <strain evidence="4">FDAARGOS_361</strain>
    </source>
</reference>
<dbReference type="OrthoDB" id="264227at2759"/>
<feature type="region of interest" description="Disordered" evidence="1">
    <location>
        <begin position="23"/>
        <end position="43"/>
    </location>
</feature>
<proteinExistence type="predicted"/>
<evidence type="ECO:0000313" key="3">
    <source>
        <dbReference type="EMBL" id="CAC5434929.1"/>
    </source>
</evidence>
<dbReference type="Proteomes" id="UP000601710">
    <property type="component" value="Chromosome 36"/>
</dbReference>
<evidence type="ECO:0000313" key="2">
    <source>
        <dbReference type="EMBL" id="AYU83706.1"/>
    </source>
</evidence>
<dbReference type="Proteomes" id="UP000318447">
    <property type="component" value="Unassembled WGS sequence"/>
</dbReference>
<dbReference type="AlphaFoldDB" id="A0A3Q8IRA1"/>
<evidence type="ECO:0000313" key="6">
    <source>
        <dbReference type="Proteomes" id="UP000318447"/>
    </source>
</evidence>
<accession>A0A3Q8IRA1</accession>
<dbReference type="VEuPathDB" id="TriTrypDB:LdCL_360042100"/>
<reference evidence="3" key="4">
    <citation type="submission" date="2020-06" db="EMBL/GenBank/DDBJ databases">
        <authorList>
            <person name="Camacho E."/>
            <person name="Gonzalez-de la Fuente S."/>
            <person name="Rastrojo A."/>
            <person name="Peiro-Pastor R."/>
            <person name="Solana JC."/>
            <person name="Tabera L."/>
            <person name="Gamarro F."/>
            <person name="Carrasco-Ramiro F."/>
            <person name="Requena JM."/>
            <person name="Aguado B."/>
        </authorList>
    </citation>
    <scope>NUCLEOTIDE SEQUENCE</scope>
</reference>
<dbReference type="EMBL" id="RHLC01000054">
    <property type="protein sequence ID" value="TPP48460.1"/>
    <property type="molecule type" value="Genomic_DNA"/>
</dbReference>
<organism evidence="2 5">
    <name type="scientific">Leishmania donovani</name>
    <dbReference type="NCBI Taxonomy" id="5661"/>
    <lineage>
        <taxon>Eukaryota</taxon>
        <taxon>Discoba</taxon>
        <taxon>Euglenozoa</taxon>
        <taxon>Kinetoplastea</taxon>
        <taxon>Metakinetoplastina</taxon>
        <taxon>Trypanosomatida</taxon>
        <taxon>Trypanosomatidae</taxon>
        <taxon>Leishmaniinae</taxon>
        <taxon>Leishmania</taxon>
    </lineage>
</organism>
<keyword evidence="5" id="KW-1185">Reference proteome</keyword>